<sequence length="293" mass="33770">MAESEDQNQTSRFIEEYRSFPLLWDANHKWYTNKIKRNDAIVAIGTTFNMDVAAVKSKIKSLRSYFSKERQKVLKKKSGSGTEENYSSSWFAYNSLLFISDSTTPRETRDSEEDGNPTTSISNNENDLQDEEICDNLQNTTTNDYEFIQPIRAKRNLKKSFRNEREDEAYKFMKKAAHEISAKDEFCTFGTFVVDNVKIKLKPINQILAKRQITNMLMDLQIKEVETCERQRLITESSDTSTGTFNSDTQSFTIDESSNLAVNTVHHLTSHDNINDSFRIGEYLSFSTANNDI</sequence>
<feature type="domain" description="MADF" evidence="2">
    <location>
        <begin position="12"/>
        <end position="104"/>
    </location>
</feature>
<evidence type="ECO:0000313" key="4">
    <source>
        <dbReference type="RefSeq" id="XP_025408875.1"/>
    </source>
</evidence>
<protein>
    <submittedName>
        <fullName evidence="4">Uncharacterized protein LOC112682476</fullName>
    </submittedName>
</protein>
<name>A0A8B8FEU4_9HEMI</name>
<dbReference type="SMART" id="SM00595">
    <property type="entry name" value="MADF"/>
    <property type="match status" value="1"/>
</dbReference>
<dbReference type="PROSITE" id="PS51029">
    <property type="entry name" value="MADF"/>
    <property type="match status" value="1"/>
</dbReference>
<accession>A0A8B8FEU4</accession>
<evidence type="ECO:0000256" key="1">
    <source>
        <dbReference type="SAM" id="MobiDB-lite"/>
    </source>
</evidence>
<keyword evidence="3" id="KW-1185">Reference proteome</keyword>
<proteinExistence type="predicted"/>
<gene>
    <name evidence="4" type="primary">LOC112682476</name>
</gene>
<dbReference type="PANTHER" id="PTHR21505:SF12">
    <property type="entry name" value="MADF DOMAIN-CONTAINING PROTEIN-RELATED"/>
    <property type="match status" value="1"/>
</dbReference>
<dbReference type="GeneID" id="112682476"/>
<dbReference type="RefSeq" id="XP_025408875.1">
    <property type="nucleotide sequence ID" value="XM_025553090.1"/>
</dbReference>
<dbReference type="PANTHER" id="PTHR21505">
    <property type="entry name" value="MADF DOMAIN-CONTAINING PROTEIN-RELATED"/>
    <property type="match status" value="1"/>
</dbReference>
<feature type="region of interest" description="Disordered" evidence="1">
    <location>
        <begin position="103"/>
        <end position="130"/>
    </location>
</feature>
<evidence type="ECO:0000313" key="3">
    <source>
        <dbReference type="Proteomes" id="UP000694846"/>
    </source>
</evidence>
<dbReference type="InterPro" id="IPR006578">
    <property type="entry name" value="MADF-dom"/>
</dbReference>
<dbReference type="Pfam" id="PF10545">
    <property type="entry name" value="MADF_DNA_bdg"/>
    <property type="match status" value="1"/>
</dbReference>
<organism evidence="3 4">
    <name type="scientific">Sipha flava</name>
    <name type="common">yellow sugarcane aphid</name>
    <dbReference type="NCBI Taxonomy" id="143950"/>
    <lineage>
        <taxon>Eukaryota</taxon>
        <taxon>Metazoa</taxon>
        <taxon>Ecdysozoa</taxon>
        <taxon>Arthropoda</taxon>
        <taxon>Hexapoda</taxon>
        <taxon>Insecta</taxon>
        <taxon>Pterygota</taxon>
        <taxon>Neoptera</taxon>
        <taxon>Paraneoptera</taxon>
        <taxon>Hemiptera</taxon>
        <taxon>Sternorrhyncha</taxon>
        <taxon>Aphidomorpha</taxon>
        <taxon>Aphidoidea</taxon>
        <taxon>Aphididae</taxon>
        <taxon>Sipha</taxon>
    </lineage>
</organism>
<evidence type="ECO:0000259" key="2">
    <source>
        <dbReference type="PROSITE" id="PS51029"/>
    </source>
</evidence>
<dbReference type="OrthoDB" id="6609808at2759"/>
<feature type="compositionally biased region" description="Polar residues" evidence="1">
    <location>
        <begin position="116"/>
        <end position="126"/>
    </location>
</feature>
<reference evidence="4" key="1">
    <citation type="submission" date="2025-08" db="UniProtKB">
        <authorList>
            <consortium name="RefSeq"/>
        </authorList>
    </citation>
    <scope>IDENTIFICATION</scope>
    <source>
        <tissue evidence="4">Whole body</tissue>
    </source>
</reference>
<dbReference type="AlphaFoldDB" id="A0A8B8FEU4"/>
<dbReference type="Proteomes" id="UP000694846">
    <property type="component" value="Unplaced"/>
</dbReference>